<evidence type="ECO:0000313" key="2">
    <source>
        <dbReference type="Proteomes" id="UP000179524"/>
    </source>
</evidence>
<dbReference type="InterPro" id="IPR019683">
    <property type="entry name" value="SirA"/>
</dbReference>
<dbReference type="EMBL" id="MLQR01000029">
    <property type="protein sequence ID" value="OIJ13072.1"/>
    <property type="molecule type" value="Genomic_DNA"/>
</dbReference>
<comment type="caution">
    <text evidence="1">The sequence shown here is derived from an EMBL/GenBank/DDBJ whole genome shotgun (WGS) entry which is preliminary data.</text>
</comment>
<protein>
    <recommendedName>
        <fullName evidence="3">Sporulation inhibitor of replication protein SirA</fullName>
    </recommendedName>
</protein>
<dbReference type="RefSeq" id="WP_071309670.1">
    <property type="nucleotide sequence ID" value="NZ_MLQR01000029.1"/>
</dbReference>
<dbReference type="Pfam" id="PF10747">
    <property type="entry name" value="SirA"/>
    <property type="match status" value="1"/>
</dbReference>
<name>A0A1S2LKN6_9BACI</name>
<proteinExistence type="predicted"/>
<reference evidence="1 2" key="1">
    <citation type="submission" date="2016-10" db="EMBL/GenBank/DDBJ databases">
        <title>Draft genome sequences of four alkaliphilic bacteria belonging to the Anaerobacillus genus.</title>
        <authorList>
            <person name="Bassil N.M."/>
            <person name="Lloyd J.R."/>
        </authorList>
    </citation>
    <scope>NUCLEOTIDE SEQUENCE [LARGE SCALE GENOMIC DNA]</scope>
    <source>
        <strain evidence="1 2">DSM 18345</strain>
    </source>
</reference>
<dbReference type="AlphaFoldDB" id="A0A1S2LKN6"/>
<organism evidence="1 2">
    <name type="scientific">Anaerobacillus alkalilacustris</name>
    <dbReference type="NCBI Taxonomy" id="393763"/>
    <lineage>
        <taxon>Bacteria</taxon>
        <taxon>Bacillati</taxon>
        <taxon>Bacillota</taxon>
        <taxon>Bacilli</taxon>
        <taxon>Bacillales</taxon>
        <taxon>Bacillaceae</taxon>
        <taxon>Anaerobacillus</taxon>
    </lineage>
</organism>
<dbReference type="Proteomes" id="UP000179524">
    <property type="component" value="Unassembled WGS sequence"/>
</dbReference>
<evidence type="ECO:0008006" key="3">
    <source>
        <dbReference type="Google" id="ProtNLM"/>
    </source>
</evidence>
<evidence type="ECO:0000313" key="1">
    <source>
        <dbReference type="EMBL" id="OIJ13072.1"/>
    </source>
</evidence>
<dbReference type="Gene3D" id="3.30.310.250">
    <property type="entry name" value="Sporulation inhibitor of replication protein SirA"/>
    <property type="match status" value="1"/>
</dbReference>
<dbReference type="InterPro" id="IPR038449">
    <property type="entry name" value="SirA_sf"/>
</dbReference>
<sequence>MRHYYIFLLKPEIATSYFGKENLIYQLLYEGETADTELQEIVKKQINYISAIIPSLQIKKSVEKKLKIRHDFYVLKEHYYIDIKAFESKAVLKDHGNVLTISANGSYQAETIFFEVLRQINSCFFAVDFENKNYGWLNPIKHVNYI</sequence>
<accession>A0A1S2LKN6</accession>
<gene>
    <name evidence="1" type="ORF">BKP37_11195</name>
</gene>
<keyword evidence="2" id="KW-1185">Reference proteome</keyword>